<keyword evidence="1" id="KW-0812">Transmembrane</keyword>
<evidence type="ECO:0000313" key="3">
    <source>
        <dbReference type="Proteomes" id="UP000649617"/>
    </source>
</evidence>
<feature type="transmembrane region" description="Helical" evidence="1">
    <location>
        <begin position="102"/>
        <end position="128"/>
    </location>
</feature>
<protein>
    <submittedName>
        <fullName evidence="2">Uncharacterized protein</fullName>
    </submittedName>
</protein>
<dbReference type="EMBL" id="CAJNIZ010006626">
    <property type="protein sequence ID" value="CAE7251495.1"/>
    <property type="molecule type" value="Genomic_DNA"/>
</dbReference>
<proteinExistence type="predicted"/>
<sequence>MSEALQRGTVVRIHGLHSKPSLNDALALVVGKHSEDRWVVRPTSSPDSVAVRYTNLHRARELSEGLRQSIFTAAALSVLLVALAARAGTRSRLRAFVPLASLLWYLVAVLGCYWVHSPLLGSGVYIPAISEMGVSSPARLLYRVAFGLCGFLLAVTLLQMYDLACSHHPEETTAQDSGLLWGLLASFGIALQGVCTLRLDFAAETALHLGGAMLTMFGTFSHAERSNEWFESLPVGSPLLRRGWRGFGLYLRRDRFQALASGGTPLMVMFAVPLLLEGAKRLGLLSEMNLVENCMGVMLPGGQFQRV</sequence>
<dbReference type="AlphaFoldDB" id="A0A812LX36"/>
<name>A0A812LX36_SYMPI</name>
<keyword evidence="1" id="KW-1133">Transmembrane helix</keyword>
<feature type="transmembrane region" description="Helical" evidence="1">
    <location>
        <begin position="70"/>
        <end position="87"/>
    </location>
</feature>
<dbReference type="Proteomes" id="UP000649617">
    <property type="component" value="Unassembled WGS sequence"/>
</dbReference>
<reference evidence="2" key="1">
    <citation type="submission" date="2021-02" db="EMBL/GenBank/DDBJ databases">
        <authorList>
            <person name="Dougan E. K."/>
            <person name="Rhodes N."/>
            <person name="Thang M."/>
            <person name="Chan C."/>
        </authorList>
    </citation>
    <scope>NUCLEOTIDE SEQUENCE</scope>
</reference>
<keyword evidence="3" id="KW-1185">Reference proteome</keyword>
<comment type="caution">
    <text evidence="2">The sequence shown here is derived from an EMBL/GenBank/DDBJ whole genome shotgun (WGS) entry which is preliminary data.</text>
</comment>
<accession>A0A812LX36</accession>
<evidence type="ECO:0000256" key="1">
    <source>
        <dbReference type="SAM" id="Phobius"/>
    </source>
</evidence>
<keyword evidence="1" id="KW-0472">Membrane</keyword>
<gene>
    <name evidence="2" type="ORF">SPIL2461_LOCUS4878</name>
</gene>
<feature type="transmembrane region" description="Helical" evidence="1">
    <location>
        <begin position="178"/>
        <end position="199"/>
    </location>
</feature>
<evidence type="ECO:0000313" key="2">
    <source>
        <dbReference type="EMBL" id="CAE7251495.1"/>
    </source>
</evidence>
<feature type="transmembrane region" description="Helical" evidence="1">
    <location>
        <begin position="140"/>
        <end position="158"/>
    </location>
</feature>
<organism evidence="2 3">
    <name type="scientific">Symbiodinium pilosum</name>
    <name type="common">Dinoflagellate</name>
    <dbReference type="NCBI Taxonomy" id="2952"/>
    <lineage>
        <taxon>Eukaryota</taxon>
        <taxon>Sar</taxon>
        <taxon>Alveolata</taxon>
        <taxon>Dinophyceae</taxon>
        <taxon>Suessiales</taxon>
        <taxon>Symbiodiniaceae</taxon>
        <taxon>Symbiodinium</taxon>
    </lineage>
</organism>
<dbReference type="OrthoDB" id="422357at2759"/>